<evidence type="ECO:0000313" key="19">
    <source>
        <dbReference type="EMBL" id="MDU0355652.1"/>
    </source>
</evidence>
<keyword evidence="20" id="KW-1185">Reference proteome</keyword>
<evidence type="ECO:0000256" key="17">
    <source>
        <dbReference type="RuleBase" id="RU004278"/>
    </source>
</evidence>
<dbReference type="InterPro" id="IPR005899">
    <property type="entry name" value="Na_pump_deCOase"/>
</dbReference>
<protein>
    <recommendedName>
        <fullName evidence="16">Probable oxaloacetate decarboxylase gamma chain</fullName>
        <ecNumber evidence="16">7.2.4.2</ecNumber>
    </recommendedName>
</protein>
<comment type="subunit">
    <text evidence="5 16">Heterotrimer of an alpha, a beta and a gamma subunit.</text>
</comment>
<evidence type="ECO:0000256" key="7">
    <source>
        <dbReference type="ARBA" id="ARBA00022475"/>
    </source>
</evidence>
<dbReference type="InterPro" id="IPR023424">
    <property type="entry name" value="OadG"/>
</dbReference>
<keyword evidence="13 16" id="KW-0472">Membrane</keyword>
<evidence type="ECO:0000256" key="6">
    <source>
        <dbReference type="ARBA" id="ARBA00022448"/>
    </source>
</evidence>
<comment type="function">
    <text evidence="2 16 17">Catalyzes the decarboxylation of oxaloacetate coupled to Na(+) translocation.</text>
</comment>
<dbReference type="RefSeq" id="WP_316027183.1">
    <property type="nucleotide sequence ID" value="NZ_JAWDIO010000002.1"/>
</dbReference>
<keyword evidence="6 16" id="KW-0813">Transport</keyword>
<evidence type="ECO:0000256" key="9">
    <source>
        <dbReference type="ARBA" id="ARBA00022967"/>
    </source>
</evidence>
<feature type="transmembrane region" description="Helical" evidence="16 17">
    <location>
        <begin position="12"/>
        <end position="40"/>
    </location>
</feature>
<evidence type="ECO:0000256" key="14">
    <source>
        <dbReference type="ARBA" id="ARBA00023201"/>
    </source>
</evidence>
<feature type="region of interest" description="Disordered" evidence="18">
    <location>
        <begin position="51"/>
        <end position="70"/>
    </location>
</feature>
<evidence type="ECO:0000256" key="18">
    <source>
        <dbReference type="SAM" id="MobiDB-lite"/>
    </source>
</evidence>
<evidence type="ECO:0000256" key="8">
    <source>
        <dbReference type="ARBA" id="ARBA00022692"/>
    </source>
</evidence>
<reference evidence="19 20" key="1">
    <citation type="submission" date="2023-10" db="EMBL/GenBank/DDBJ databases">
        <title>Glaciecola aquimarina strain GGW-M5 nov., isolated from a coastal seawater.</title>
        <authorList>
            <person name="Bayburt H."/>
            <person name="Kim J.M."/>
            <person name="Choi B.J."/>
            <person name="Jeon C.O."/>
        </authorList>
    </citation>
    <scope>NUCLEOTIDE SEQUENCE [LARGE SCALE GENOMIC DNA]</scope>
    <source>
        <strain evidence="19 20">KCTC 32108</strain>
    </source>
</reference>
<evidence type="ECO:0000256" key="10">
    <source>
        <dbReference type="ARBA" id="ARBA00022989"/>
    </source>
</evidence>
<accession>A0ABU3T0B1</accession>
<gene>
    <name evidence="16" type="primary">oadG</name>
    <name evidence="19" type="ORF">RS130_18745</name>
</gene>
<evidence type="ECO:0000256" key="13">
    <source>
        <dbReference type="ARBA" id="ARBA00023136"/>
    </source>
</evidence>
<keyword evidence="11 16" id="KW-0915">Sodium</keyword>
<name>A0ABU3T0B1_9ALTE</name>
<comment type="similarity">
    <text evidence="4 16 17">Belongs to the OadG family.</text>
</comment>
<dbReference type="HAMAP" id="MF_00404">
    <property type="entry name" value="OadG"/>
    <property type="match status" value="1"/>
</dbReference>
<organism evidence="19 20">
    <name type="scientific">Paraglaciecola aquimarina</name>
    <dbReference type="NCBI Taxonomy" id="1235557"/>
    <lineage>
        <taxon>Bacteria</taxon>
        <taxon>Pseudomonadati</taxon>
        <taxon>Pseudomonadota</taxon>
        <taxon>Gammaproteobacteria</taxon>
        <taxon>Alteromonadales</taxon>
        <taxon>Alteromonadaceae</taxon>
        <taxon>Paraglaciecola</taxon>
    </lineage>
</organism>
<evidence type="ECO:0000256" key="1">
    <source>
        <dbReference type="ARBA" id="ARBA00001959"/>
    </source>
</evidence>
<evidence type="ECO:0000256" key="15">
    <source>
        <dbReference type="ARBA" id="ARBA00048176"/>
    </source>
</evidence>
<dbReference type="Pfam" id="PF04277">
    <property type="entry name" value="OAD_gamma"/>
    <property type="match status" value="1"/>
</dbReference>
<evidence type="ECO:0000256" key="16">
    <source>
        <dbReference type="HAMAP-Rule" id="MF_00404"/>
    </source>
</evidence>
<evidence type="ECO:0000256" key="2">
    <source>
        <dbReference type="ARBA" id="ARBA00003002"/>
    </source>
</evidence>
<dbReference type="EMBL" id="JAWDIO010000002">
    <property type="protein sequence ID" value="MDU0355652.1"/>
    <property type="molecule type" value="Genomic_DNA"/>
</dbReference>
<evidence type="ECO:0000256" key="5">
    <source>
        <dbReference type="ARBA" id="ARBA00011869"/>
    </source>
</evidence>
<sequence>MQPDVAHALAEAANLLFVGMAVVFLFLTMLIGAVNLIAWLNRLFPEETINPGTGPQSFSQSPATNSQNVSPKVVAAITTAIREHRRSH</sequence>
<evidence type="ECO:0000256" key="11">
    <source>
        <dbReference type="ARBA" id="ARBA00023053"/>
    </source>
</evidence>
<keyword evidence="7 16" id="KW-1003">Cell membrane</keyword>
<keyword evidence="14 16" id="KW-0739">Sodium transport</keyword>
<keyword evidence="8 16" id="KW-0812">Transmembrane</keyword>
<comment type="caution">
    <text evidence="19">The sequence shown here is derived from an EMBL/GenBank/DDBJ whole genome shotgun (WGS) entry which is preliminary data.</text>
</comment>
<evidence type="ECO:0000256" key="4">
    <source>
        <dbReference type="ARBA" id="ARBA00005844"/>
    </source>
</evidence>
<evidence type="ECO:0000256" key="12">
    <source>
        <dbReference type="ARBA" id="ARBA00023065"/>
    </source>
</evidence>
<dbReference type="EC" id="7.2.4.2" evidence="16"/>
<keyword evidence="9 16" id="KW-1278">Translocase</keyword>
<dbReference type="NCBIfam" id="TIGR01195">
    <property type="entry name" value="oadG_fam"/>
    <property type="match status" value="1"/>
</dbReference>
<keyword evidence="12 16" id="KW-0406">Ion transport</keyword>
<comment type="subcellular location">
    <subcellularLocation>
        <location evidence="3 16 17">Cell membrane</location>
        <topology evidence="3 16 17">Single-pass membrane protein</topology>
    </subcellularLocation>
</comment>
<comment type="cofactor">
    <cofactor evidence="1 16 17">
        <name>Na(+)</name>
        <dbReference type="ChEBI" id="CHEBI:29101"/>
    </cofactor>
</comment>
<evidence type="ECO:0000256" key="3">
    <source>
        <dbReference type="ARBA" id="ARBA00004162"/>
    </source>
</evidence>
<comment type="catalytic activity">
    <reaction evidence="15 16 17">
        <text>oxaloacetate + 2 Na(+)(in) + H(+) = pyruvate + 2 Na(+)(out) + CO2</text>
        <dbReference type="Rhea" id="RHEA:57724"/>
        <dbReference type="ChEBI" id="CHEBI:15361"/>
        <dbReference type="ChEBI" id="CHEBI:15378"/>
        <dbReference type="ChEBI" id="CHEBI:16452"/>
        <dbReference type="ChEBI" id="CHEBI:16526"/>
        <dbReference type="ChEBI" id="CHEBI:29101"/>
        <dbReference type="EC" id="7.2.4.2"/>
    </reaction>
</comment>
<keyword evidence="10 16" id="KW-1133">Transmembrane helix</keyword>
<dbReference type="Proteomes" id="UP001247805">
    <property type="component" value="Unassembled WGS sequence"/>
</dbReference>
<proteinExistence type="inferred from homology"/>
<evidence type="ECO:0000313" key="20">
    <source>
        <dbReference type="Proteomes" id="UP001247805"/>
    </source>
</evidence>